<dbReference type="Proteomes" id="UP000250140">
    <property type="component" value="Unassembled WGS sequence"/>
</dbReference>
<dbReference type="EMBL" id="KV749069">
    <property type="protein sequence ID" value="OCL11313.1"/>
    <property type="molecule type" value="Genomic_DNA"/>
</dbReference>
<feature type="compositionally biased region" description="Low complexity" evidence="1">
    <location>
        <begin position="44"/>
        <end position="57"/>
    </location>
</feature>
<dbReference type="AlphaFoldDB" id="A0A8E2JVS1"/>
<organism evidence="2 3">
    <name type="scientific">Glonium stellatum</name>
    <dbReference type="NCBI Taxonomy" id="574774"/>
    <lineage>
        <taxon>Eukaryota</taxon>
        <taxon>Fungi</taxon>
        <taxon>Dikarya</taxon>
        <taxon>Ascomycota</taxon>
        <taxon>Pezizomycotina</taxon>
        <taxon>Dothideomycetes</taxon>
        <taxon>Pleosporomycetidae</taxon>
        <taxon>Gloniales</taxon>
        <taxon>Gloniaceae</taxon>
        <taxon>Glonium</taxon>
    </lineage>
</organism>
<evidence type="ECO:0000313" key="2">
    <source>
        <dbReference type="EMBL" id="OCL11313.1"/>
    </source>
</evidence>
<protein>
    <submittedName>
        <fullName evidence="2">Uncharacterized protein</fullName>
    </submittedName>
</protein>
<evidence type="ECO:0000313" key="3">
    <source>
        <dbReference type="Proteomes" id="UP000250140"/>
    </source>
</evidence>
<feature type="compositionally biased region" description="Low complexity" evidence="1">
    <location>
        <begin position="1"/>
        <end position="18"/>
    </location>
</feature>
<proteinExistence type="predicted"/>
<accession>A0A8E2JVS1</accession>
<feature type="compositionally biased region" description="Basic and acidic residues" evidence="1">
    <location>
        <begin position="28"/>
        <end position="41"/>
    </location>
</feature>
<name>A0A8E2JVS1_9PEZI</name>
<evidence type="ECO:0000256" key="1">
    <source>
        <dbReference type="SAM" id="MobiDB-lite"/>
    </source>
</evidence>
<keyword evidence="3" id="KW-1185">Reference proteome</keyword>
<dbReference type="OrthoDB" id="3945172at2759"/>
<reference evidence="2 3" key="1">
    <citation type="journal article" date="2016" name="Nat. Commun.">
        <title>Ectomycorrhizal ecology is imprinted in the genome of the dominant symbiotic fungus Cenococcum geophilum.</title>
        <authorList>
            <consortium name="DOE Joint Genome Institute"/>
            <person name="Peter M."/>
            <person name="Kohler A."/>
            <person name="Ohm R.A."/>
            <person name="Kuo A."/>
            <person name="Krutzmann J."/>
            <person name="Morin E."/>
            <person name="Arend M."/>
            <person name="Barry K.W."/>
            <person name="Binder M."/>
            <person name="Choi C."/>
            <person name="Clum A."/>
            <person name="Copeland A."/>
            <person name="Grisel N."/>
            <person name="Haridas S."/>
            <person name="Kipfer T."/>
            <person name="LaButti K."/>
            <person name="Lindquist E."/>
            <person name="Lipzen A."/>
            <person name="Maire R."/>
            <person name="Meier B."/>
            <person name="Mihaltcheva S."/>
            <person name="Molinier V."/>
            <person name="Murat C."/>
            <person name="Poggeler S."/>
            <person name="Quandt C.A."/>
            <person name="Sperisen C."/>
            <person name="Tritt A."/>
            <person name="Tisserant E."/>
            <person name="Crous P.W."/>
            <person name="Henrissat B."/>
            <person name="Nehls U."/>
            <person name="Egli S."/>
            <person name="Spatafora J.W."/>
            <person name="Grigoriev I.V."/>
            <person name="Martin F.M."/>
        </authorList>
    </citation>
    <scope>NUCLEOTIDE SEQUENCE [LARGE SCALE GENOMIC DNA]</scope>
    <source>
        <strain evidence="2 3">CBS 207.34</strain>
    </source>
</reference>
<gene>
    <name evidence="2" type="ORF">AOQ84DRAFT_287503</name>
</gene>
<feature type="region of interest" description="Disordered" evidence="1">
    <location>
        <begin position="1"/>
        <end position="106"/>
    </location>
</feature>
<sequence length="106" mass="10999">MSSRSFSVSVASPAAAQSGKKQGLSTDDSVKTGRYPDDQHATRQSSSENVMSSSVQQGISDRKKGTGGNATEEKDSAGSTQKAKQEHPEAPDVVIGMQDERGGKGA</sequence>